<dbReference type="Pfam" id="PF08570">
    <property type="entry name" value="DUF1761"/>
    <property type="match status" value="1"/>
</dbReference>
<keyword evidence="1" id="KW-1133">Transmembrane helix</keyword>
<sequence>MEFLNVVVAAAVGFGLGAAWYGLLAGPWVKASGVEVDADGKPKGGMSPMIFALSFVIQLIVAGMMRHIFALSGIDTIGAGLIAGLGIGLFFITPWIALNNMYAMRPKLLTVIDGGYATVSCAAVGLVLALF</sequence>
<dbReference type="Proteomes" id="UP000444174">
    <property type="component" value="Unassembled WGS sequence"/>
</dbReference>
<name>A0A843YE90_9RHOB</name>
<comment type="caution">
    <text evidence="2">The sequence shown here is derived from an EMBL/GenBank/DDBJ whole genome shotgun (WGS) entry which is preliminary data.</text>
</comment>
<dbReference type="AlphaFoldDB" id="A0A843YE90"/>
<organism evidence="2 3">
    <name type="scientific">Tritonibacter litoralis</name>
    <dbReference type="NCBI Taxonomy" id="2662264"/>
    <lineage>
        <taxon>Bacteria</taxon>
        <taxon>Pseudomonadati</taxon>
        <taxon>Pseudomonadota</taxon>
        <taxon>Alphaproteobacteria</taxon>
        <taxon>Rhodobacterales</taxon>
        <taxon>Paracoccaceae</taxon>
        <taxon>Tritonibacter</taxon>
    </lineage>
</organism>
<feature type="transmembrane region" description="Helical" evidence="1">
    <location>
        <begin position="50"/>
        <end position="71"/>
    </location>
</feature>
<feature type="transmembrane region" description="Helical" evidence="1">
    <location>
        <begin position="108"/>
        <end position="130"/>
    </location>
</feature>
<feature type="transmembrane region" description="Helical" evidence="1">
    <location>
        <begin position="6"/>
        <end position="29"/>
    </location>
</feature>
<dbReference type="InterPro" id="IPR013879">
    <property type="entry name" value="DUF1761"/>
</dbReference>
<evidence type="ECO:0000313" key="2">
    <source>
        <dbReference type="EMBL" id="MQQ08178.1"/>
    </source>
</evidence>
<accession>A0A843YE90</accession>
<gene>
    <name evidence="2" type="ORF">GFB49_06925</name>
</gene>
<keyword evidence="1" id="KW-0812">Transmembrane</keyword>
<feature type="transmembrane region" description="Helical" evidence="1">
    <location>
        <begin position="77"/>
        <end position="96"/>
    </location>
</feature>
<reference evidence="2 3" key="1">
    <citation type="submission" date="2019-10" db="EMBL/GenBank/DDBJ databases">
        <title>Epibacterium sp. nov., isolated from seawater.</title>
        <authorList>
            <person name="Zhang X."/>
            <person name="Li N."/>
        </authorList>
    </citation>
    <scope>NUCLEOTIDE SEQUENCE [LARGE SCALE GENOMIC DNA]</scope>
    <source>
        <strain evidence="2 3">SM1979</strain>
    </source>
</reference>
<evidence type="ECO:0000256" key="1">
    <source>
        <dbReference type="SAM" id="Phobius"/>
    </source>
</evidence>
<protein>
    <submittedName>
        <fullName evidence="2">DUF1761 family protein</fullName>
    </submittedName>
</protein>
<evidence type="ECO:0000313" key="3">
    <source>
        <dbReference type="Proteomes" id="UP000444174"/>
    </source>
</evidence>
<keyword evidence="1" id="KW-0472">Membrane</keyword>
<dbReference type="EMBL" id="WIBF01000003">
    <property type="protein sequence ID" value="MQQ08178.1"/>
    <property type="molecule type" value="Genomic_DNA"/>
</dbReference>
<dbReference type="RefSeq" id="WP_153215131.1">
    <property type="nucleotide sequence ID" value="NZ_WIBF01000003.1"/>
</dbReference>
<keyword evidence="3" id="KW-1185">Reference proteome</keyword>
<proteinExistence type="predicted"/>